<evidence type="ECO:0000313" key="1">
    <source>
        <dbReference type="EMBL" id="KAK9957521.1"/>
    </source>
</evidence>
<sequence length="73" mass="8019">MEGGCDPGTVSQLQAKALSIPPALAVSDKRASGFSHWDYMKMQRKGAKRGSKLLFPLFYKNPKKKPKGTHSTL</sequence>
<accession>A0AAW1ZAU8</accession>
<comment type="caution">
    <text evidence="1">The sequence shown here is derived from an EMBL/GenBank/DDBJ whole genome shotgun (WGS) entry which is preliminary data.</text>
</comment>
<proteinExistence type="predicted"/>
<evidence type="ECO:0000313" key="2">
    <source>
        <dbReference type="Proteomes" id="UP001479290"/>
    </source>
</evidence>
<keyword evidence="2" id="KW-1185">Reference proteome</keyword>
<dbReference type="Proteomes" id="UP001479290">
    <property type="component" value="Unassembled WGS sequence"/>
</dbReference>
<name>A0AAW1ZAU8_CULAL</name>
<dbReference type="AlphaFoldDB" id="A0AAW1ZAU8"/>
<organism evidence="1 2">
    <name type="scientific">Culter alburnus</name>
    <name type="common">Topmouth culter</name>
    <dbReference type="NCBI Taxonomy" id="194366"/>
    <lineage>
        <taxon>Eukaryota</taxon>
        <taxon>Metazoa</taxon>
        <taxon>Chordata</taxon>
        <taxon>Craniata</taxon>
        <taxon>Vertebrata</taxon>
        <taxon>Euteleostomi</taxon>
        <taxon>Actinopterygii</taxon>
        <taxon>Neopterygii</taxon>
        <taxon>Teleostei</taxon>
        <taxon>Ostariophysi</taxon>
        <taxon>Cypriniformes</taxon>
        <taxon>Xenocyprididae</taxon>
        <taxon>Xenocypridinae</taxon>
        <taxon>Culter</taxon>
    </lineage>
</organism>
<dbReference type="EMBL" id="JAWDJR010000019">
    <property type="protein sequence ID" value="KAK9957521.1"/>
    <property type="molecule type" value="Genomic_DNA"/>
</dbReference>
<reference evidence="1 2" key="1">
    <citation type="submission" date="2024-05" db="EMBL/GenBank/DDBJ databases">
        <title>A high-quality chromosomal-level genome assembly of Topmouth culter (Culter alburnus).</title>
        <authorList>
            <person name="Zhao H."/>
        </authorList>
    </citation>
    <scope>NUCLEOTIDE SEQUENCE [LARGE SCALE GENOMIC DNA]</scope>
    <source>
        <strain evidence="1">CATC2023</strain>
        <tissue evidence="1">Muscle</tissue>
    </source>
</reference>
<feature type="non-terminal residue" evidence="1">
    <location>
        <position position="73"/>
    </location>
</feature>
<gene>
    <name evidence="1" type="ORF">ABG768_011763</name>
</gene>
<protein>
    <submittedName>
        <fullName evidence="1">Uncharacterized protein</fullName>
    </submittedName>
</protein>